<comment type="caution">
    <text evidence="1">The sequence shown here is derived from an EMBL/GenBank/DDBJ whole genome shotgun (WGS) entry which is preliminary data.</text>
</comment>
<evidence type="ECO:0008006" key="3">
    <source>
        <dbReference type="Google" id="ProtNLM"/>
    </source>
</evidence>
<evidence type="ECO:0000313" key="2">
    <source>
        <dbReference type="Proteomes" id="UP000640614"/>
    </source>
</evidence>
<sequence length="246" mass="27882">MFFLSLCIYFSSCQNDNYSEPQLIPKKYSYIIPNKISFDFSQQSENSSSIIPYTNGLVLKNIGDSNISGEFIVLSFESNEKNYHNLSFIKRGDILSLRKNESQAFQMEQTNLLFSDDNVVASILNFNDAISDHKLNGFYKGELNIYTDDNEFLKSLTCTGYIDYQGKFMFFVEEDDEDNIVVLQGNINTGNMISGKILKSDGTNLSPIVNITSDLLNLNGTTLSGKVSFTEESNERMLQFNLTHQN</sequence>
<proteinExistence type="predicted"/>
<organism evidence="1 2">
    <name type="scientific">Flavobacterium hungaricum</name>
    <dbReference type="NCBI Taxonomy" id="2082725"/>
    <lineage>
        <taxon>Bacteria</taxon>
        <taxon>Pseudomonadati</taxon>
        <taxon>Bacteroidota</taxon>
        <taxon>Flavobacteriia</taxon>
        <taxon>Flavobacteriales</taxon>
        <taxon>Flavobacteriaceae</taxon>
        <taxon>Flavobacterium</taxon>
    </lineage>
</organism>
<accession>A0ABR9TL84</accession>
<dbReference type="EMBL" id="PRDM01000003">
    <property type="protein sequence ID" value="MBE8726118.1"/>
    <property type="molecule type" value="Genomic_DNA"/>
</dbReference>
<evidence type="ECO:0000313" key="1">
    <source>
        <dbReference type="EMBL" id="MBE8726118.1"/>
    </source>
</evidence>
<gene>
    <name evidence="1" type="ORF">C4F50_14365</name>
</gene>
<reference evidence="1 2" key="1">
    <citation type="submission" date="2018-07" db="EMBL/GenBank/DDBJ databases">
        <title>Genome assembly of strain KB82.</title>
        <authorList>
            <person name="Kukolya J."/>
            <person name="Horvath B."/>
            <person name="Nagy I."/>
            <person name="Toth A."/>
        </authorList>
    </citation>
    <scope>NUCLEOTIDE SEQUENCE [LARGE SCALE GENOMIC DNA]</scope>
    <source>
        <strain evidence="1 2">Kb82</strain>
    </source>
</reference>
<keyword evidence="2" id="KW-1185">Reference proteome</keyword>
<protein>
    <recommendedName>
        <fullName evidence="3">Lipoprotein</fullName>
    </recommendedName>
</protein>
<name>A0ABR9TL84_9FLAO</name>
<dbReference type="Proteomes" id="UP000640614">
    <property type="component" value="Unassembled WGS sequence"/>
</dbReference>